<proteinExistence type="predicted"/>
<dbReference type="EMBL" id="BK015325">
    <property type="protein sequence ID" value="DAE01465.1"/>
    <property type="molecule type" value="Genomic_DNA"/>
</dbReference>
<sequence>MIMKNSRAKNILKLKKATIECNPLRKNGKPCAALFQDEVDELIRAFDEMESFIFKSNNHAK</sequence>
<reference evidence="1" key="1">
    <citation type="journal article" date="2021" name="Proc. Natl. Acad. Sci. U.S.A.">
        <title>A Catalog of Tens of Thousands of Viruses from Human Metagenomes Reveals Hidden Associations with Chronic Diseases.</title>
        <authorList>
            <person name="Tisza M.J."/>
            <person name="Buck C.B."/>
        </authorList>
    </citation>
    <scope>NUCLEOTIDE SEQUENCE</scope>
    <source>
        <strain evidence="1">CtQtc11</strain>
    </source>
</reference>
<name>A0A8S5P4W5_9CAUD</name>
<accession>A0A8S5P4W5</accession>
<organism evidence="1">
    <name type="scientific">Siphoviridae sp. ctQtc11</name>
    <dbReference type="NCBI Taxonomy" id="2825497"/>
    <lineage>
        <taxon>Viruses</taxon>
        <taxon>Duplodnaviria</taxon>
        <taxon>Heunggongvirae</taxon>
        <taxon>Uroviricota</taxon>
        <taxon>Caudoviricetes</taxon>
    </lineage>
</organism>
<evidence type="ECO:0000313" key="1">
    <source>
        <dbReference type="EMBL" id="DAE01465.1"/>
    </source>
</evidence>
<protein>
    <submittedName>
        <fullName evidence="1">Uncharacterized protein</fullName>
    </submittedName>
</protein>